<dbReference type="EMBL" id="QEAO01000012">
    <property type="protein sequence ID" value="TPX34636.1"/>
    <property type="molecule type" value="Genomic_DNA"/>
</dbReference>
<dbReference type="RefSeq" id="XP_031025314.1">
    <property type="nucleotide sequence ID" value="XM_031168593.1"/>
</dbReference>
<evidence type="ECO:0000313" key="2">
    <source>
        <dbReference type="Proteomes" id="UP000319731"/>
    </source>
</evidence>
<dbReference type="GeneID" id="42003890"/>
<reference evidence="1 2" key="1">
    <citation type="journal article" date="2019" name="Sci. Rep.">
        <title>Comparative genomics of chytrid fungi reveal insights into the obligate biotrophic and pathogenic lifestyle of Synchytrium endobioticum.</title>
        <authorList>
            <person name="van de Vossenberg B.T.L.H."/>
            <person name="Warris S."/>
            <person name="Nguyen H.D.T."/>
            <person name="van Gent-Pelzer M.P.E."/>
            <person name="Joly D.L."/>
            <person name="van de Geest H.C."/>
            <person name="Bonants P.J.M."/>
            <person name="Smith D.S."/>
            <person name="Levesque C.A."/>
            <person name="van der Lee T.A.J."/>
        </authorList>
    </citation>
    <scope>NUCLEOTIDE SEQUENCE [LARGE SCALE GENOMIC DNA]</scope>
    <source>
        <strain evidence="1 2">JEL517</strain>
    </source>
</reference>
<gene>
    <name evidence="1" type="ORF">SmJEL517_g02665</name>
</gene>
<dbReference type="SUPFAM" id="SSF53254">
    <property type="entry name" value="Phosphoglycerate mutase-like"/>
    <property type="match status" value="1"/>
</dbReference>
<name>A0A507C9H3_9FUNG</name>
<dbReference type="OrthoDB" id="425925at2759"/>
<dbReference type="AlphaFoldDB" id="A0A507C9H3"/>
<comment type="caution">
    <text evidence="1">The sequence shown here is derived from an EMBL/GenBank/DDBJ whole genome shotgun (WGS) entry which is preliminary data.</text>
</comment>
<evidence type="ECO:0008006" key="3">
    <source>
        <dbReference type="Google" id="ProtNLM"/>
    </source>
</evidence>
<dbReference type="InterPro" id="IPR029033">
    <property type="entry name" value="His_PPase_superfam"/>
</dbReference>
<sequence>MSSNATIILIRHAEKHHWDRGQNPSELSIATYQDDHHLSTKGYERAQALVAYFNHRQEIIDAIGNGITHIIAQAVDSGPDPFGQSERPVSAETVAPFANSKNIPLTKYTKRQLTEAVAFMKSQPASQIIVCWAHQQLPEMARMLGVPASKVPEKWPGKRYDETWIIKLGNNDSQPSTLAQYPQRLLFGDFDEIIPLKKRKDNITTLDEN</sequence>
<dbReference type="Proteomes" id="UP000319731">
    <property type="component" value="Unassembled WGS sequence"/>
</dbReference>
<accession>A0A507C9H3</accession>
<dbReference type="Gene3D" id="3.40.50.1240">
    <property type="entry name" value="Phosphoglycerate mutase-like"/>
    <property type="match status" value="1"/>
</dbReference>
<protein>
    <recommendedName>
        <fullName evidence="3">Phosphoglycerate mutase</fullName>
    </recommendedName>
</protein>
<evidence type="ECO:0000313" key="1">
    <source>
        <dbReference type="EMBL" id="TPX34636.1"/>
    </source>
</evidence>
<proteinExistence type="predicted"/>
<keyword evidence="2" id="KW-1185">Reference proteome</keyword>
<organism evidence="1 2">
    <name type="scientific">Synchytrium microbalum</name>
    <dbReference type="NCBI Taxonomy" id="1806994"/>
    <lineage>
        <taxon>Eukaryota</taxon>
        <taxon>Fungi</taxon>
        <taxon>Fungi incertae sedis</taxon>
        <taxon>Chytridiomycota</taxon>
        <taxon>Chytridiomycota incertae sedis</taxon>
        <taxon>Chytridiomycetes</taxon>
        <taxon>Synchytriales</taxon>
        <taxon>Synchytriaceae</taxon>
        <taxon>Synchytrium</taxon>
    </lineage>
</organism>